<dbReference type="Proteomes" id="UP001500842">
    <property type="component" value="Unassembled WGS sequence"/>
</dbReference>
<dbReference type="PANTHER" id="PTHR43384:SF14">
    <property type="entry name" value="ESX-1 SECRETION-ASSOCIATED PROTEIN ESPI"/>
    <property type="match status" value="1"/>
</dbReference>
<name>A0ABN2B7G5_9ACTN</name>
<comment type="caution">
    <text evidence="1">The sequence shown here is derived from an EMBL/GenBank/DDBJ whole genome shotgun (WGS) entry which is preliminary data.</text>
</comment>
<reference evidence="1 2" key="1">
    <citation type="journal article" date="2019" name="Int. J. Syst. Evol. Microbiol.">
        <title>The Global Catalogue of Microorganisms (GCM) 10K type strain sequencing project: providing services to taxonomists for standard genome sequencing and annotation.</title>
        <authorList>
            <consortium name="The Broad Institute Genomics Platform"/>
            <consortium name="The Broad Institute Genome Sequencing Center for Infectious Disease"/>
            <person name="Wu L."/>
            <person name="Ma J."/>
        </authorList>
    </citation>
    <scope>NUCLEOTIDE SEQUENCE [LARGE SCALE GENOMIC DNA]</scope>
    <source>
        <strain evidence="1 2">JCM 14942</strain>
    </source>
</reference>
<dbReference type="InterPro" id="IPR027417">
    <property type="entry name" value="P-loop_NTPase"/>
</dbReference>
<dbReference type="RefSeq" id="WP_246087084.1">
    <property type="nucleotide sequence ID" value="NZ_BAAAOR010000030.1"/>
</dbReference>
<proteinExistence type="predicted"/>
<dbReference type="SUPFAM" id="SSF52540">
    <property type="entry name" value="P-loop containing nucleoside triphosphate hydrolases"/>
    <property type="match status" value="1"/>
</dbReference>
<dbReference type="PANTHER" id="PTHR43384">
    <property type="entry name" value="SEPTUM SITE-DETERMINING PROTEIN MIND HOMOLOG, CHLOROPLASTIC-RELATED"/>
    <property type="match status" value="1"/>
</dbReference>
<keyword evidence="2" id="KW-1185">Reference proteome</keyword>
<evidence type="ECO:0000313" key="1">
    <source>
        <dbReference type="EMBL" id="GAA1533916.1"/>
    </source>
</evidence>
<evidence type="ECO:0008006" key="3">
    <source>
        <dbReference type="Google" id="ProtNLM"/>
    </source>
</evidence>
<sequence length="310" mass="33908">MTATDFLDRRDSDPTLGPATWGWRGRVRRWTGGLVKPAMGAKERAYEADRAAIQKDFDGPRTIAFVNPKGGAAKTTGVLAAGFTFGTVRGGGVVAWDNNETRGTLGIRGTRSTHRNTTRELLEDLGRFKDVYQSRIGDLGAFVRSQGDAHFDVLASDERPDVTGVIHATDFAEVHSLLERFYRVILVDTGNNLRAENWLAAAGAADLLVVTSTVREDTGYSGLWMLDALQDAGHENLKYKTITVLSDPSPKVDEALARDLVQVYEQRTRGVYRVPYDPALVSGSVVPYAQLSEETRMSWLRACAAMAAAL</sequence>
<gene>
    <name evidence="1" type="ORF">GCM10009788_41070</name>
</gene>
<protein>
    <recommendedName>
        <fullName evidence="3">MinD-like ATPase involved in chromosome partitioning or flagellar assembly</fullName>
    </recommendedName>
</protein>
<dbReference type="InterPro" id="IPR050625">
    <property type="entry name" value="ParA/MinD_ATPase"/>
</dbReference>
<accession>A0ABN2B7G5</accession>
<dbReference type="Gene3D" id="3.40.50.300">
    <property type="entry name" value="P-loop containing nucleotide triphosphate hydrolases"/>
    <property type="match status" value="1"/>
</dbReference>
<evidence type="ECO:0000313" key="2">
    <source>
        <dbReference type="Proteomes" id="UP001500842"/>
    </source>
</evidence>
<organism evidence="1 2">
    <name type="scientific">Nocardioides humi</name>
    <dbReference type="NCBI Taxonomy" id="449461"/>
    <lineage>
        <taxon>Bacteria</taxon>
        <taxon>Bacillati</taxon>
        <taxon>Actinomycetota</taxon>
        <taxon>Actinomycetes</taxon>
        <taxon>Propionibacteriales</taxon>
        <taxon>Nocardioidaceae</taxon>
        <taxon>Nocardioides</taxon>
    </lineage>
</organism>
<dbReference type="EMBL" id="BAAAOR010000030">
    <property type="protein sequence ID" value="GAA1533916.1"/>
    <property type="molecule type" value="Genomic_DNA"/>
</dbReference>